<gene>
    <name evidence="1" type="ORF">BINO364_LOCUS15311</name>
</gene>
<evidence type="ECO:0000313" key="2">
    <source>
        <dbReference type="Proteomes" id="UP000838878"/>
    </source>
</evidence>
<dbReference type="AlphaFoldDB" id="A0A8J9VY40"/>
<accession>A0A8J9VY40</accession>
<keyword evidence="2" id="KW-1185">Reference proteome</keyword>
<evidence type="ECO:0000313" key="1">
    <source>
        <dbReference type="EMBL" id="CAH0730315.1"/>
    </source>
</evidence>
<name>A0A8J9VY40_9NEOP</name>
<organism evidence="1 2">
    <name type="scientific">Brenthis ino</name>
    <name type="common">lesser marbled fritillary</name>
    <dbReference type="NCBI Taxonomy" id="405034"/>
    <lineage>
        <taxon>Eukaryota</taxon>
        <taxon>Metazoa</taxon>
        <taxon>Ecdysozoa</taxon>
        <taxon>Arthropoda</taxon>
        <taxon>Hexapoda</taxon>
        <taxon>Insecta</taxon>
        <taxon>Pterygota</taxon>
        <taxon>Neoptera</taxon>
        <taxon>Endopterygota</taxon>
        <taxon>Lepidoptera</taxon>
        <taxon>Glossata</taxon>
        <taxon>Ditrysia</taxon>
        <taxon>Papilionoidea</taxon>
        <taxon>Nymphalidae</taxon>
        <taxon>Heliconiinae</taxon>
        <taxon>Argynnini</taxon>
        <taxon>Brenthis</taxon>
    </lineage>
</organism>
<sequence length="66" mass="7578">MRVALRAPTRADVSMPAARTLQRSTTFAARCRYRRLIFPKKDQGNTWEVSGVQIILNLRFSPEART</sequence>
<protein>
    <submittedName>
        <fullName evidence="1">Uncharacterized protein</fullName>
    </submittedName>
</protein>
<reference evidence="1" key="1">
    <citation type="submission" date="2021-12" db="EMBL/GenBank/DDBJ databases">
        <authorList>
            <person name="Martin H S."/>
        </authorList>
    </citation>
    <scope>NUCLEOTIDE SEQUENCE</scope>
</reference>
<feature type="non-terminal residue" evidence="1">
    <location>
        <position position="66"/>
    </location>
</feature>
<dbReference type="Proteomes" id="UP000838878">
    <property type="component" value="Chromosome 8"/>
</dbReference>
<proteinExistence type="predicted"/>
<dbReference type="EMBL" id="OV170228">
    <property type="protein sequence ID" value="CAH0730315.1"/>
    <property type="molecule type" value="Genomic_DNA"/>
</dbReference>